<dbReference type="GO" id="GO:0016301">
    <property type="term" value="F:kinase activity"/>
    <property type="evidence" value="ECO:0007669"/>
    <property type="project" value="UniProtKB-KW"/>
</dbReference>
<dbReference type="InterPro" id="IPR011009">
    <property type="entry name" value="Kinase-like_dom_sf"/>
</dbReference>
<dbReference type="InterPro" id="IPR051678">
    <property type="entry name" value="AGP_Transferase"/>
</dbReference>
<dbReference type="Gene3D" id="3.90.1200.10">
    <property type="match status" value="1"/>
</dbReference>
<dbReference type="InterPro" id="IPR002575">
    <property type="entry name" value="Aminoglycoside_PTrfase"/>
</dbReference>
<dbReference type="PANTHER" id="PTHR21310">
    <property type="entry name" value="AMINOGLYCOSIDE PHOSPHOTRANSFERASE-RELATED-RELATED"/>
    <property type="match status" value="1"/>
</dbReference>
<sequence>MESPGRSALAHDRLVKMHADQIDVPVDVVTALVADQFPRWRGLPVRPIASHGTVSALFRLGEDIVLRFPLRPSLDPELLDDLRREQESARRVAAHVPLQVPEPLALGEPGEGYPGPWTAYRWIPGEVVSARSIGDPVGFARDLAGFVRALHGIDTGGRAWNGRTRGGPLPTRDDYVRRCLAKSGHLVDTSRLARVWQECRDAPPHDGPDVWIHADLMPGNLLVRDGRLAAVIDLETVCVGDPAVDLMPAWNLLPSQGRESYRQALGVDDVTWARGRGWALVQAIGALFYYVDTNPVMADTARHTLNAVLS</sequence>
<dbReference type="SUPFAM" id="SSF56112">
    <property type="entry name" value="Protein kinase-like (PK-like)"/>
    <property type="match status" value="1"/>
</dbReference>
<evidence type="ECO:0000313" key="2">
    <source>
        <dbReference type="EMBL" id="SCL56933.1"/>
    </source>
</evidence>
<dbReference type="CDD" id="cd05155">
    <property type="entry name" value="APH_ChoK_like_1"/>
    <property type="match status" value="1"/>
</dbReference>
<reference evidence="3" key="1">
    <citation type="submission" date="2016-06" db="EMBL/GenBank/DDBJ databases">
        <authorList>
            <person name="Varghese N."/>
            <person name="Submissions Spin"/>
        </authorList>
    </citation>
    <scope>NUCLEOTIDE SEQUENCE [LARGE SCALE GENOMIC DNA]</scope>
    <source>
        <strain evidence="3">DSM 43903</strain>
    </source>
</reference>
<dbReference type="STRING" id="47855.GA0070606_2685"/>
<dbReference type="AlphaFoldDB" id="A0A1C6USX4"/>
<proteinExistence type="predicted"/>
<evidence type="ECO:0000313" key="3">
    <source>
        <dbReference type="Proteomes" id="UP000199001"/>
    </source>
</evidence>
<protein>
    <submittedName>
        <fullName evidence="2">Predicted kinase, aminoglycoside phosphotransferase (APT) family</fullName>
    </submittedName>
</protein>
<evidence type="ECO:0000259" key="1">
    <source>
        <dbReference type="Pfam" id="PF01636"/>
    </source>
</evidence>
<dbReference type="Gene3D" id="3.30.200.20">
    <property type="entry name" value="Phosphorylase Kinase, domain 1"/>
    <property type="match status" value="1"/>
</dbReference>
<gene>
    <name evidence="2" type="ORF">GA0070606_2685</name>
</gene>
<keyword evidence="3" id="KW-1185">Reference proteome</keyword>
<dbReference type="EMBL" id="FMHZ01000002">
    <property type="protein sequence ID" value="SCL56933.1"/>
    <property type="molecule type" value="Genomic_DNA"/>
</dbReference>
<name>A0A1C6USX4_9ACTN</name>
<accession>A0A1C6USX4</accession>
<dbReference type="Proteomes" id="UP000199001">
    <property type="component" value="Unassembled WGS sequence"/>
</dbReference>
<organism evidence="2 3">
    <name type="scientific">Micromonospora citrea</name>
    <dbReference type="NCBI Taxonomy" id="47855"/>
    <lineage>
        <taxon>Bacteria</taxon>
        <taxon>Bacillati</taxon>
        <taxon>Actinomycetota</taxon>
        <taxon>Actinomycetes</taxon>
        <taxon>Micromonosporales</taxon>
        <taxon>Micromonosporaceae</taxon>
        <taxon>Micromonospora</taxon>
    </lineage>
</organism>
<dbReference type="PANTHER" id="PTHR21310:SF42">
    <property type="entry name" value="BIFUNCTIONAL AAC_APH"/>
    <property type="match status" value="1"/>
</dbReference>
<feature type="domain" description="Aminoglycoside phosphotransferase" evidence="1">
    <location>
        <begin position="58"/>
        <end position="278"/>
    </location>
</feature>
<keyword evidence="2" id="KW-0418">Kinase</keyword>
<keyword evidence="2" id="KW-0808">Transferase</keyword>
<dbReference type="Pfam" id="PF01636">
    <property type="entry name" value="APH"/>
    <property type="match status" value="1"/>
</dbReference>